<gene>
    <name evidence="1" type="ORF">WL88_23735</name>
</gene>
<organism evidence="1 2">
    <name type="scientific">Burkholderia diffusa</name>
    <dbReference type="NCBI Taxonomy" id="488732"/>
    <lineage>
        <taxon>Bacteria</taxon>
        <taxon>Pseudomonadati</taxon>
        <taxon>Pseudomonadota</taxon>
        <taxon>Betaproteobacteria</taxon>
        <taxon>Burkholderiales</taxon>
        <taxon>Burkholderiaceae</taxon>
        <taxon>Burkholderia</taxon>
        <taxon>Burkholderia cepacia complex</taxon>
    </lineage>
</organism>
<dbReference type="AlphaFoldDB" id="A0AAW3PA77"/>
<accession>A0AAW3PA77</accession>
<reference evidence="1 2" key="1">
    <citation type="submission" date="2015-11" db="EMBL/GenBank/DDBJ databases">
        <title>Expanding the genomic diversity of Burkholderia species for the development of highly accurate diagnostics.</title>
        <authorList>
            <person name="Sahl J."/>
            <person name="Keim P."/>
            <person name="Wagner D."/>
        </authorList>
    </citation>
    <scope>NUCLEOTIDE SEQUENCE [LARGE SCALE GENOMIC DNA]</scope>
    <source>
        <strain evidence="1 2">MSMB378WGS</strain>
    </source>
</reference>
<comment type="caution">
    <text evidence="1">The sequence shown here is derived from an EMBL/GenBank/DDBJ whole genome shotgun (WGS) entry which is preliminary data.</text>
</comment>
<dbReference type="RefSeq" id="WP_060190425.1">
    <property type="nucleotide sequence ID" value="NZ_LPJS01000052.1"/>
</dbReference>
<proteinExistence type="predicted"/>
<protein>
    <recommendedName>
        <fullName evidence="3">ATPase</fullName>
    </recommendedName>
</protein>
<dbReference type="EMBL" id="LPJV01000054">
    <property type="protein sequence ID" value="KWF47420.1"/>
    <property type="molecule type" value="Genomic_DNA"/>
</dbReference>
<evidence type="ECO:0000313" key="1">
    <source>
        <dbReference type="EMBL" id="KWF47420.1"/>
    </source>
</evidence>
<sequence>MIDEIKKILADEQPSKARDIARKLSVDTAKINKILHANKNYFSQNDKFEWSLCSRELVIEFSKAKWLTAARFEAALDGVESPLESDYPAVLFRFSEATKVLLEAAARLLSLCNQLIEAGKSVTIDFQERSISSYLDRLGFYNLLHKSVKVLPRRPKISKAETHEGGSDSIVEVKRIDLAHRDENIPHRLSECVRQHVKDATTPVHTIVSELFSNIYEHSSSSIPGFAALQLYGRAAEPHVSTVFSDSGTGIIGSLLPTLPVRIKNELKRNGKDIGVALIEKIFAEGGLSRTQEEGRGAGLYSTGTSAGKFKNGAVLIRQETFEVTIKFQNGEPVFSHRLGLRKLAGTQICVRFALTRRDDAR</sequence>
<name>A0AAW3PA77_9BURK</name>
<dbReference type="Proteomes" id="UP000063236">
    <property type="component" value="Unassembled WGS sequence"/>
</dbReference>
<evidence type="ECO:0008006" key="3">
    <source>
        <dbReference type="Google" id="ProtNLM"/>
    </source>
</evidence>
<evidence type="ECO:0000313" key="2">
    <source>
        <dbReference type="Proteomes" id="UP000063236"/>
    </source>
</evidence>